<dbReference type="Gene3D" id="3.90.180.10">
    <property type="entry name" value="Medium-chain alcohol dehydrogenases, catalytic domain"/>
    <property type="match status" value="1"/>
</dbReference>
<accession>A0A9P4IB42</accession>
<dbReference type="SUPFAM" id="SSF50129">
    <property type="entry name" value="GroES-like"/>
    <property type="match status" value="1"/>
</dbReference>
<dbReference type="CDD" id="cd08249">
    <property type="entry name" value="enoyl_reductase_like"/>
    <property type="match status" value="1"/>
</dbReference>
<dbReference type="InterPro" id="IPR036291">
    <property type="entry name" value="NAD(P)-bd_dom_sf"/>
</dbReference>
<dbReference type="Gene3D" id="3.40.50.720">
    <property type="entry name" value="NAD(P)-binding Rossmann-like Domain"/>
    <property type="match status" value="1"/>
</dbReference>
<sequence>MAKEHLAVIQQERGARPAVGHRPTPSPGPKDLLVQVKAVSLNPVDVYMRDVGFMLEHYPTVGGNDIAGVVVSAGSSVPASDFPVGTRILACAAVFFKKGDPDYGSFQQYVLVPAKSAVRFPDEMTFTTAATLPLSVLTAWTGLNGAGIPVRASPLPSGSKEGLLIWGAGSSIGTAALQVAASLGYSVYVTASSKQHSHLKKLGATAAFDYRDDNVVEHIVQAAKHDGVIVQGGFKAVGDDEVLKKCMEILNSTKKPDTVARLASSLPLMPDAPKVPGVEAVFIDPPENEDERLAYINWVYGTWLKERFGTYVPSQVIQLLDGGLEVINDGLDKLAGGVSGTKFVVEI</sequence>
<proteinExistence type="inferred from homology"/>
<dbReference type="Pfam" id="PF00107">
    <property type="entry name" value="ADH_zinc_N"/>
    <property type="match status" value="1"/>
</dbReference>
<dbReference type="EMBL" id="ML978127">
    <property type="protein sequence ID" value="KAF2098330.1"/>
    <property type="molecule type" value="Genomic_DNA"/>
</dbReference>
<dbReference type="OrthoDB" id="10257049at2759"/>
<gene>
    <name evidence="5" type="ORF">NA57DRAFT_77119</name>
</gene>
<dbReference type="InterPro" id="IPR047122">
    <property type="entry name" value="Trans-enoyl_RdTase-like"/>
</dbReference>
<evidence type="ECO:0000313" key="6">
    <source>
        <dbReference type="Proteomes" id="UP000799772"/>
    </source>
</evidence>
<evidence type="ECO:0000256" key="3">
    <source>
        <dbReference type="ARBA" id="ARBA00023002"/>
    </source>
</evidence>
<dbReference type="InterPro" id="IPR013154">
    <property type="entry name" value="ADH-like_N"/>
</dbReference>
<dbReference type="InterPro" id="IPR013149">
    <property type="entry name" value="ADH-like_C"/>
</dbReference>
<name>A0A9P4IB42_9PEZI</name>
<evidence type="ECO:0000313" key="5">
    <source>
        <dbReference type="EMBL" id="KAF2098330.1"/>
    </source>
</evidence>
<dbReference type="Pfam" id="PF08240">
    <property type="entry name" value="ADH_N"/>
    <property type="match status" value="1"/>
</dbReference>
<dbReference type="PANTHER" id="PTHR45348:SF2">
    <property type="entry name" value="ZINC-TYPE ALCOHOL DEHYDROGENASE-LIKE PROTEIN C2E1P3.01"/>
    <property type="match status" value="1"/>
</dbReference>
<evidence type="ECO:0000256" key="1">
    <source>
        <dbReference type="ARBA" id="ARBA00008072"/>
    </source>
</evidence>
<dbReference type="InterPro" id="IPR011032">
    <property type="entry name" value="GroES-like_sf"/>
</dbReference>
<comment type="caution">
    <text evidence="5">The sequence shown here is derived from an EMBL/GenBank/DDBJ whole genome shotgun (WGS) entry which is preliminary data.</text>
</comment>
<protein>
    <submittedName>
        <fullName evidence="5">GroES-like protein</fullName>
    </submittedName>
</protein>
<dbReference type="PANTHER" id="PTHR45348">
    <property type="entry name" value="HYPOTHETICAL OXIDOREDUCTASE (EUROFUNG)"/>
    <property type="match status" value="1"/>
</dbReference>
<comment type="similarity">
    <text evidence="1">Belongs to the zinc-containing alcohol dehydrogenase family.</text>
</comment>
<dbReference type="GO" id="GO:0016651">
    <property type="term" value="F:oxidoreductase activity, acting on NAD(P)H"/>
    <property type="evidence" value="ECO:0007669"/>
    <property type="project" value="InterPro"/>
</dbReference>
<comment type="subunit">
    <text evidence="2">Monomer.</text>
</comment>
<feature type="domain" description="Enoyl reductase (ER)" evidence="4">
    <location>
        <begin position="14"/>
        <end position="283"/>
    </location>
</feature>
<organism evidence="5 6">
    <name type="scientific">Rhizodiscina lignyota</name>
    <dbReference type="NCBI Taxonomy" id="1504668"/>
    <lineage>
        <taxon>Eukaryota</taxon>
        <taxon>Fungi</taxon>
        <taxon>Dikarya</taxon>
        <taxon>Ascomycota</taxon>
        <taxon>Pezizomycotina</taxon>
        <taxon>Dothideomycetes</taxon>
        <taxon>Pleosporomycetidae</taxon>
        <taxon>Aulographales</taxon>
        <taxon>Rhizodiscinaceae</taxon>
        <taxon>Rhizodiscina</taxon>
    </lineage>
</organism>
<dbReference type="InterPro" id="IPR020843">
    <property type="entry name" value="ER"/>
</dbReference>
<dbReference type="Proteomes" id="UP000799772">
    <property type="component" value="Unassembled WGS sequence"/>
</dbReference>
<reference evidence="5" key="1">
    <citation type="journal article" date="2020" name="Stud. Mycol.">
        <title>101 Dothideomycetes genomes: a test case for predicting lifestyles and emergence of pathogens.</title>
        <authorList>
            <person name="Haridas S."/>
            <person name="Albert R."/>
            <person name="Binder M."/>
            <person name="Bloem J."/>
            <person name="Labutti K."/>
            <person name="Salamov A."/>
            <person name="Andreopoulos B."/>
            <person name="Baker S."/>
            <person name="Barry K."/>
            <person name="Bills G."/>
            <person name="Bluhm B."/>
            <person name="Cannon C."/>
            <person name="Castanera R."/>
            <person name="Culley D."/>
            <person name="Daum C."/>
            <person name="Ezra D."/>
            <person name="Gonzalez J."/>
            <person name="Henrissat B."/>
            <person name="Kuo A."/>
            <person name="Liang C."/>
            <person name="Lipzen A."/>
            <person name="Lutzoni F."/>
            <person name="Magnuson J."/>
            <person name="Mondo S."/>
            <person name="Nolan M."/>
            <person name="Ohm R."/>
            <person name="Pangilinan J."/>
            <person name="Park H.-J."/>
            <person name="Ramirez L."/>
            <person name="Alfaro M."/>
            <person name="Sun H."/>
            <person name="Tritt A."/>
            <person name="Yoshinaga Y."/>
            <person name="Zwiers L.-H."/>
            <person name="Turgeon B."/>
            <person name="Goodwin S."/>
            <person name="Spatafora J."/>
            <person name="Crous P."/>
            <person name="Grigoriev I."/>
        </authorList>
    </citation>
    <scope>NUCLEOTIDE SEQUENCE</scope>
    <source>
        <strain evidence="5">CBS 133067</strain>
    </source>
</reference>
<evidence type="ECO:0000259" key="4">
    <source>
        <dbReference type="SMART" id="SM00829"/>
    </source>
</evidence>
<evidence type="ECO:0000256" key="2">
    <source>
        <dbReference type="ARBA" id="ARBA00011245"/>
    </source>
</evidence>
<keyword evidence="6" id="KW-1185">Reference proteome</keyword>
<dbReference type="AlphaFoldDB" id="A0A9P4IB42"/>
<dbReference type="SUPFAM" id="SSF51735">
    <property type="entry name" value="NAD(P)-binding Rossmann-fold domains"/>
    <property type="match status" value="1"/>
</dbReference>
<keyword evidence="3" id="KW-0560">Oxidoreductase</keyword>
<dbReference type="SMART" id="SM00829">
    <property type="entry name" value="PKS_ER"/>
    <property type="match status" value="1"/>
</dbReference>